<dbReference type="InterPro" id="IPR009539">
    <property type="entry name" value="VANGL"/>
</dbReference>
<feature type="transmembrane region" description="Helical" evidence="8">
    <location>
        <begin position="143"/>
        <end position="162"/>
    </location>
</feature>
<feature type="region of interest" description="Disordered" evidence="7">
    <location>
        <begin position="1"/>
        <end position="27"/>
    </location>
</feature>
<dbReference type="AlphaFoldDB" id="A0A0N5AC37"/>
<feature type="compositionally biased region" description="Polar residues" evidence="7">
    <location>
        <begin position="1"/>
        <end position="10"/>
    </location>
</feature>
<evidence type="ECO:0000256" key="1">
    <source>
        <dbReference type="ARBA" id="ARBA00004651"/>
    </source>
</evidence>
<keyword evidence="4 8" id="KW-1133">Transmembrane helix</keyword>
<evidence type="ECO:0000256" key="4">
    <source>
        <dbReference type="ARBA" id="ARBA00022989"/>
    </source>
</evidence>
<evidence type="ECO:0000256" key="3">
    <source>
        <dbReference type="ARBA" id="ARBA00022692"/>
    </source>
</evidence>
<dbReference type="Pfam" id="PF06638">
    <property type="entry name" value="Strabismus"/>
    <property type="match status" value="2"/>
</dbReference>
<dbReference type="GO" id="GO:0005886">
    <property type="term" value="C:plasma membrane"/>
    <property type="evidence" value="ECO:0007669"/>
    <property type="project" value="UniProtKB-SubCell"/>
</dbReference>
<sequence length="552" mass="62100">MSVVSENSGRWMSHRASRTPRSLSRSHAGWDSTTPFIVPQFSAAASEGVKMNTDGENWAENTTVVTGNTSEHSYSGVADRAILAPTGRVVIRRCSRIFWICSASLIFICAILSAPIMVSLPLILQKFNDGWPQILWQEDCLALLFNITIKSLLLLVAVWVIFFRRAPADMPRLYLQRAALTLFVVFILFAFWLFYTKVLLERQNEYKMALKFAGKLLNALLYCHYIAVTVLELRSHRPEFIVEIVRDPDGESQSHLIGVMSVQEAAVHVLRIYDARFPSYNAYLSKVGGHSRFRSGLCEQFFEAVSSFFYFGSTIYINEPVLAGSSHVSSGFKMYDIEGLGDCTISESNARLLMEAASKRRFGGHNERFHETMEWERRVQKCKYRLITATEDAFASVQSIIANNQQNKQSVGEPMEALGAAQAVFSAIARPLNKYLRLTRQQPLHTADQVVAHLARCLSLRFSAATFLQRFFSSRFPLPDRQDEAKWSIVGNVRASATIQNGTVFVLRSHQKDANAGVQLLCTVHSLPFYNLTEQKSSTTQFALKITPESAV</sequence>
<proteinExistence type="inferred from homology"/>
<dbReference type="STRING" id="451379.A0A0N5AC37"/>
<comment type="subcellular location">
    <subcellularLocation>
        <location evidence="1">Cell membrane</location>
        <topology evidence="1">Multi-pass membrane protein</topology>
    </subcellularLocation>
</comment>
<dbReference type="PANTHER" id="PTHR20886">
    <property type="entry name" value="VANG-LIKE PROTEIN"/>
    <property type="match status" value="1"/>
</dbReference>
<name>A0A0N5AC37_9BILA</name>
<accession>A0A0N5AC37</accession>
<evidence type="ECO:0000256" key="8">
    <source>
        <dbReference type="SAM" id="Phobius"/>
    </source>
</evidence>
<feature type="transmembrane region" description="Helical" evidence="8">
    <location>
        <begin position="97"/>
        <end position="123"/>
    </location>
</feature>
<feature type="transmembrane region" description="Helical" evidence="8">
    <location>
        <begin position="174"/>
        <end position="195"/>
    </location>
</feature>
<dbReference type="WBParaSite" id="SMUV_0000171301-mRNA-1">
    <property type="protein sequence ID" value="SMUV_0000171301-mRNA-1"/>
    <property type="gene ID" value="SMUV_0000171301"/>
</dbReference>
<evidence type="ECO:0000313" key="9">
    <source>
        <dbReference type="Proteomes" id="UP000046393"/>
    </source>
</evidence>
<evidence type="ECO:0000256" key="5">
    <source>
        <dbReference type="ARBA" id="ARBA00023136"/>
    </source>
</evidence>
<keyword evidence="5 8" id="KW-0472">Membrane</keyword>
<protein>
    <submittedName>
        <fullName evidence="10">Vang-like protein</fullName>
    </submittedName>
</protein>
<keyword evidence="2" id="KW-1003">Cell membrane</keyword>
<evidence type="ECO:0000256" key="6">
    <source>
        <dbReference type="ARBA" id="ARBA00025718"/>
    </source>
</evidence>
<keyword evidence="3 8" id="KW-0812">Transmembrane</keyword>
<dbReference type="Proteomes" id="UP000046393">
    <property type="component" value="Unplaced"/>
</dbReference>
<organism evidence="9 10">
    <name type="scientific">Syphacia muris</name>
    <dbReference type="NCBI Taxonomy" id="451379"/>
    <lineage>
        <taxon>Eukaryota</taxon>
        <taxon>Metazoa</taxon>
        <taxon>Ecdysozoa</taxon>
        <taxon>Nematoda</taxon>
        <taxon>Chromadorea</taxon>
        <taxon>Rhabditida</taxon>
        <taxon>Spirurina</taxon>
        <taxon>Oxyuridomorpha</taxon>
        <taxon>Oxyuroidea</taxon>
        <taxon>Oxyuridae</taxon>
        <taxon>Syphacia</taxon>
    </lineage>
</organism>
<reference evidence="10" key="1">
    <citation type="submission" date="2017-02" db="UniProtKB">
        <authorList>
            <consortium name="WormBaseParasite"/>
        </authorList>
    </citation>
    <scope>IDENTIFICATION</scope>
</reference>
<keyword evidence="9" id="KW-1185">Reference proteome</keyword>
<evidence type="ECO:0000313" key="10">
    <source>
        <dbReference type="WBParaSite" id="SMUV_0000171301-mRNA-1"/>
    </source>
</evidence>
<evidence type="ECO:0000256" key="7">
    <source>
        <dbReference type="SAM" id="MobiDB-lite"/>
    </source>
</evidence>
<comment type="similarity">
    <text evidence="6">Belongs to the Vang family.</text>
</comment>
<evidence type="ECO:0000256" key="2">
    <source>
        <dbReference type="ARBA" id="ARBA00022475"/>
    </source>
</evidence>